<dbReference type="RefSeq" id="WP_086860899.1">
    <property type="nucleotide sequence ID" value="NZ_JADBEG010000001.1"/>
</dbReference>
<accession>A0ABR9I7U1</accession>
<organism evidence="1 2">
    <name type="scientific">Amycolatopsis lexingtonensis</name>
    <dbReference type="NCBI Taxonomy" id="218822"/>
    <lineage>
        <taxon>Bacteria</taxon>
        <taxon>Bacillati</taxon>
        <taxon>Actinomycetota</taxon>
        <taxon>Actinomycetes</taxon>
        <taxon>Pseudonocardiales</taxon>
        <taxon>Pseudonocardiaceae</taxon>
        <taxon>Amycolatopsis</taxon>
    </lineage>
</organism>
<comment type="caution">
    <text evidence="1">The sequence shown here is derived from an EMBL/GenBank/DDBJ whole genome shotgun (WGS) entry which is preliminary data.</text>
</comment>
<dbReference type="EMBL" id="JADBEG010000001">
    <property type="protein sequence ID" value="MBE1499251.1"/>
    <property type="molecule type" value="Genomic_DNA"/>
</dbReference>
<name>A0ABR9I7U1_9PSEU</name>
<evidence type="ECO:0000313" key="1">
    <source>
        <dbReference type="EMBL" id="MBE1499251.1"/>
    </source>
</evidence>
<reference evidence="1 2" key="1">
    <citation type="submission" date="2020-10" db="EMBL/GenBank/DDBJ databases">
        <title>Sequencing the genomes of 1000 actinobacteria strains.</title>
        <authorList>
            <person name="Klenk H.-P."/>
        </authorList>
    </citation>
    <scope>NUCLEOTIDE SEQUENCE [LARGE SCALE GENOMIC DNA]</scope>
    <source>
        <strain evidence="1 2">DSM 44653</strain>
    </source>
</reference>
<sequence>MLVVVQLPLVDLRLLASFPTGRLASPHWPDPVSDDEFVRDAGPIRDRRRGGISDWSGERAFCDAKNFVRFVDAEPPSLRDGTRITPVFRRLYSSGVSARLDFGFQIDDRRRAPLTVGALRDIARDCLSVKVRAGAGRALGDSGKPLARRFLEVSTARSFGAATGDLVAGGLPAVLVEPSARLHGDPASRFDSTSINGYQVEFGAKIIPVWSVVTDVAADRARARQVRGNLWRLHAERESLRGVIRAWNSAPEVFSEEKLKSYLAAQLKILVPKDRGGFDQSSALAFAENCEELASPAVLRGLRSELLGQSKGILKSLDLLLERTARLPESTTRNHIRITYVDKRVIDMSSNDKYEISAPVSNSVIGRDNKVEGNTWTVGGKEEALRELAEAIELMKPRLDADEVAEVDEAHAVIVDGKSEPGLLKRAAKKILGVATFAGEVGAPVVEAVRKVLAALGLA</sequence>
<keyword evidence="2" id="KW-1185">Reference proteome</keyword>
<protein>
    <submittedName>
        <fullName evidence="1">Uncharacterized protein</fullName>
    </submittedName>
</protein>
<proteinExistence type="predicted"/>
<dbReference type="Proteomes" id="UP000631670">
    <property type="component" value="Unassembled WGS sequence"/>
</dbReference>
<evidence type="ECO:0000313" key="2">
    <source>
        <dbReference type="Proteomes" id="UP000631670"/>
    </source>
</evidence>
<gene>
    <name evidence="1" type="ORF">H4696_006351</name>
</gene>